<dbReference type="InParanoid" id="A0A0C3BDA7"/>
<protein>
    <submittedName>
        <fullName evidence="2">Uncharacterized protein</fullName>
    </submittedName>
</protein>
<proteinExistence type="predicted"/>
<feature type="transmembrane region" description="Helical" evidence="1">
    <location>
        <begin position="48"/>
        <end position="69"/>
    </location>
</feature>
<keyword evidence="1" id="KW-0812">Transmembrane</keyword>
<evidence type="ECO:0000313" key="3">
    <source>
        <dbReference type="Proteomes" id="UP000054166"/>
    </source>
</evidence>
<dbReference type="Proteomes" id="UP000054166">
    <property type="component" value="Unassembled WGS sequence"/>
</dbReference>
<accession>A0A0C3BDA7</accession>
<dbReference type="AlphaFoldDB" id="A0A0C3BDA7"/>
<dbReference type="PANTHER" id="PTHR40465">
    <property type="entry name" value="CHROMOSOME 1, WHOLE GENOME SHOTGUN SEQUENCE"/>
    <property type="match status" value="1"/>
</dbReference>
<keyword evidence="1" id="KW-0472">Membrane</keyword>
<keyword evidence="1" id="KW-1133">Transmembrane helix</keyword>
<reference evidence="2 3" key="1">
    <citation type="submission" date="2014-04" db="EMBL/GenBank/DDBJ databases">
        <authorList>
            <consortium name="DOE Joint Genome Institute"/>
            <person name="Kuo A."/>
            <person name="Tarkka M."/>
            <person name="Buscot F."/>
            <person name="Kohler A."/>
            <person name="Nagy L.G."/>
            <person name="Floudas D."/>
            <person name="Copeland A."/>
            <person name="Barry K.W."/>
            <person name="Cichocki N."/>
            <person name="Veneault-Fourrey C."/>
            <person name="LaButti K."/>
            <person name="Lindquist E.A."/>
            <person name="Lipzen A."/>
            <person name="Lundell T."/>
            <person name="Morin E."/>
            <person name="Murat C."/>
            <person name="Sun H."/>
            <person name="Tunlid A."/>
            <person name="Henrissat B."/>
            <person name="Grigoriev I.V."/>
            <person name="Hibbett D.S."/>
            <person name="Martin F."/>
            <person name="Nordberg H.P."/>
            <person name="Cantor M.N."/>
            <person name="Hua S.X."/>
        </authorList>
    </citation>
    <scope>NUCLEOTIDE SEQUENCE [LARGE SCALE GENOMIC DNA]</scope>
    <source>
        <strain evidence="2 3">F 1598</strain>
    </source>
</reference>
<dbReference type="OrthoDB" id="3190888at2759"/>
<name>A0A0C3BDA7_PILCF</name>
<organism evidence="2 3">
    <name type="scientific">Piloderma croceum (strain F 1598)</name>
    <dbReference type="NCBI Taxonomy" id="765440"/>
    <lineage>
        <taxon>Eukaryota</taxon>
        <taxon>Fungi</taxon>
        <taxon>Dikarya</taxon>
        <taxon>Basidiomycota</taxon>
        <taxon>Agaricomycotina</taxon>
        <taxon>Agaricomycetes</taxon>
        <taxon>Agaricomycetidae</taxon>
        <taxon>Atheliales</taxon>
        <taxon>Atheliaceae</taxon>
        <taxon>Piloderma</taxon>
    </lineage>
</organism>
<dbReference type="PANTHER" id="PTHR40465:SF1">
    <property type="entry name" value="DUF6534 DOMAIN-CONTAINING PROTEIN"/>
    <property type="match status" value="1"/>
</dbReference>
<evidence type="ECO:0000256" key="1">
    <source>
        <dbReference type="SAM" id="Phobius"/>
    </source>
</evidence>
<evidence type="ECO:0000313" key="2">
    <source>
        <dbReference type="EMBL" id="KIM75272.1"/>
    </source>
</evidence>
<sequence length="97" mass="11460">MPDTPSINVTFGAVFDGFILSLMLYGITCCQTIQYYYYFPKDKMYLKFLVALTWLMDSLQQAFLVHLLWHYLIILRHTQDVEASSRANWSLILCRPR</sequence>
<keyword evidence="3" id="KW-1185">Reference proteome</keyword>
<dbReference type="EMBL" id="KN833048">
    <property type="protein sequence ID" value="KIM75272.1"/>
    <property type="molecule type" value="Genomic_DNA"/>
</dbReference>
<dbReference type="HOGENOM" id="CLU_046025_17_1_1"/>
<feature type="transmembrane region" description="Helical" evidence="1">
    <location>
        <begin position="6"/>
        <end position="27"/>
    </location>
</feature>
<reference evidence="3" key="2">
    <citation type="submission" date="2015-01" db="EMBL/GenBank/DDBJ databases">
        <title>Evolutionary Origins and Diversification of the Mycorrhizal Mutualists.</title>
        <authorList>
            <consortium name="DOE Joint Genome Institute"/>
            <consortium name="Mycorrhizal Genomics Consortium"/>
            <person name="Kohler A."/>
            <person name="Kuo A."/>
            <person name="Nagy L.G."/>
            <person name="Floudas D."/>
            <person name="Copeland A."/>
            <person name="Barry K.W."/>
            <person name="Cichocki N."/>
            <person name="Veneault-Fourrey C."/>
            <person name="LaButti K."/>
            <person name="Lindquist E.A."/>
            <person name="Lipzen A."/>
            <person name="Lundell T."/>
            <person name="Morin E."/>
            <person name="Murat C."/>
            <person name="Riley R."/>
            <person name="Ohm R."/>
            <person name="Sun H."/>
            <person name="Tunlid A."/>
            <person name="Henrissat B."/>
            <person name="Grigoriev I.V."/>
            <person name="Hibbett D.S."/>
            <person name="Martin F."/>
        </authorList>
    </citation>
    <scope>NUCLEOTIDE SEQUENCE [LARGE SCALE GENOMIC DNA]</scope>
    <source>
        <strain evidence="3">F 1598</strain>
    </source>
</reference>
<gene>
    <name evidence="2" type="ORF">PILCRDRAFT_827370</name>
</gene>